<accession>A0ACC1QQU6</accession>
<evidence type="ECO:0000313" key="2">
    <source>
        <dbReference type="Proteomes" id="UP001148737"/>
    </source>
</evidence>
<evidence type="ECO:0000313" key="1">
    <source>
        <dbReference type="EMBL" id="KAJ3489410.1"/>
    </source>
</evidence>
<dbReference type="EMBL" id="JANAKD010000739">
    <property type="protein sequence ID" value="KAJ3489410.1"/>
    <property type="molecule type" value="Genomic_DNA"/>
</dbReference>
<name>A0ACC1QQU6_9HYPO</name>
<proteinExistence type="predicted"/>
<keyword evidence="2" id="KW-1185">Reference proteome</keyword>
<dbReference type="Proteomes" id="UP001148737">
    <property type="component" value="Unassembled WGS sequence"/>
</dbReference>
<protein>
    <submittedName>
        <fullName evidence="1">Uncharacterized protein</fullName>
    </submittedName>
</protein>
<sequence length="298" mass="30563">MKLNITLALAMAAFASAAVVPEEEFSPAEAVNVLEARKGCSGSRKATDECGGKLLRAQNSFHNCGNQGGKCCAENKDGSGGINVGLGGGSEHGSIATIFFAYDLVNISGTKLNAIVAVALLATTQAAQKFTHDDLVDYIDDFQKCELQCWDSSATTIECSSSDLDCVCKDAGTDFIFTALSCWGQAQYCGATTVQSVHFDDMCKFLHYGKPSDSSNEDAQKHLSERLADPDMEVTLKPASPTASATGSGKPGASASNTATGASTSKTPGASSTDKKSAAGVVGVSFGVVGVAGLAALL</sequence>
<reference evidence="1" key="1">
    <citation type="submission" date="2022-07" db="EMBL/GenBank/DDBJ databases">
        <title>Genome Sequence of Lecanicillium saksenae.</title>
        <authorList>
            <person name="Buettner E."/>
        </authorList>
    </citation>
    <scope>NUCLEOTIDE SEQUENCE</scope>
    <source>
        <strain evidence="1">VT-O1</strain>
    </source>
</reference>
<comment type="caution">
    <text evidence="1">The sequence shown here is derived from an EMBL/GenBank/DDBJ whole genome shotgun (WGS) entry which is preliminary data.</text>
</comment>
<gene>
    <name evidence="1" type="ORF">NLG97_g6004</name>
</gene>
<organism evidence="1 2">
    <name type="scientific">Lecanicillium saksenae</name>
    <dbReference type="NCBI Taxonomy" id="468837"/>
    <lineage>
        <taxon>Eukaryota</taxon>
        <taxon>Fungi</taxon>
        <taxon>Dikarya</taxon>
        <taxon>Ascomycota</taxon>
        <taxon>Pezizomycotina</taxon>
        <taxon>Sordariomycetes</taxon>
        <taxon>Hypocreomycetidae</taxon>
        <taxon>Hypocreales</taxon>
        <taxon>Cordycipitaceae</taxon>
        <taxon>Lecanicillium</taxon>
    </lineage>
</organism>